<dbReference type="PANTHER" id="PTHR47089:SF1">
    <property type="entry name" value="GUANOSINE ABC TRANSPORTER PERMEASE PROTEIN NUPP"/>
    <property type="match status" value="1"/>
</dbReference>
<protein>
    <submittedName>
        <fullName evidence="2">ABC-type uncharacterized transport system permease subunit</fullName>
    </submittedName>
</protein>
<sequence length="121" mass="12997">MILPYRLEARTTPSRTMQIAVPLIAALLTLAIGFVIFGLVGRDPLQAMHAFFIEPLSSVNGWSELLLKASPLCLIGLGLAIGYRANVWNIGAPKGRCCSAALPRAASRFISIRRAAGGFCR</sequence>
<dbReference type="AlphaFoldDB" id="A0ABD5CQS0"/>
<proteinExistence type="predicted"/>
<feature type="transmembrane region" description="Helical" evidence="1">
    <location>
        <begin position="20"/>
        <end position="40"/>
    </location>
</feature>
<evidence type="ECO:0000313" key="3">
    <source>
        <dbReference type="Proteomes" id="UP001245184"/>
    </source>
</evidence>
<organism evidence="2 3">
    <name type="scientific">Paraburkholderia graminis</name>
    <dbReference type="NCBI Taxonomy" id="60548"/>
    <lineage>
        <taxon>Bacteria</taxon>
        <taxon>Pseudomonadati</taxon>
        <taxon>Pseudomonadota</taxon>
        <taxon>Betaproteobacteria</taxon>
        <taxon>Burkholderiales</taxon>
        <taxon>Burkholderiaceae</taxon>
        <taxon>Paraburkholderia</taxon>
    </lineage>
</organism>
<keyword evidence="1" id="KW-0812">Transmembrane</keyword>
<dbReference type="PANTHER" id="PTHR47089">
    <property type="entry name" value="ABC TRANSPORTER, PERMEASE PROTEIN"/>
    <property type="match status" value="1"/>
</dbReference>
<dbReference type="Proteomes" id="UP001245184">
    <property type="component" value="Unassembled WGS sequence"/>
</dbReference>
<reference evidence="2 3" key="1">
    <citation type="submission" date="2023-08" db="EMBL/GenBank/DDBJ databases">
        <title>Genome sequencing of plant associated microbes to promote plant fitness in Sorghum bicolor and Oryza sativa.</title>
        <authorList>
            <person name="Coleman-Derr D."/>
        </authorList>
    </citation>
    <scope>NUCLEOTIDE SEQUENCE [LARGE SCALE GENOMIC DNA]</scope>
    <source>
        <strain evidence="2 3">SLBN-33</strain>
    </source>
</reference>
<evidence type="ECO:0000256" key="1">
    <source>
        <dbReference type="SAM" id="Phobius"/>
    </source>
</evidence>
<feature type="transmembrane region" description="Helical" evidence="1">
    <location>
        <begin position="65"/>
        <end position="86"/>
    </location>
</feature>
<name>A0ABD5CQS0_9BURK</name>
<gene>
    <name evidence="2" type="ORF">QF025_005605</name>
</gene>
<keyword evidence="1" id="KW-0472">Membrane</keyword>
<dbReference type="EMBL" id="JAVIZN010000002">
    <property type="protein sequence ID" value="MDR6206885.1"/>
    <property type="molecule type" value="Genomic_DNA"/>
</dbReference>
<evidence type="ECO:0000313" key="2">
    <source>
        <dbReference type="EMBL" id="MDR6206885.1"/>
    </source>
</evidence>
<keyword evidence="1" id="KW-1133">Transmembrane helix</keyword>
<accession>A0ABD5CQS0</accession>
<comment type="caution">
    <text evidence="2">The sequence shown here is derived from an EMBL/GenBank/DDBJ whole genome shotgun (WGS) entry which is preliminary data.</text>
</comment>